<name>A0A1T4ZSI6_9FLAO</name>
<organism evidence="2 3">
    <name type="scientific">Maribacter arcticus</name>
    <dbReference type="NCBI Taxonomy" id="561365"/>
    <lineage>
        <taxon>Bacteria</taxon>
        <taxon>Pseudomonadati</taxon>
        <taxon>Bacteroidota</taxon>
        <taxon>Flavobacteriia</taxon>
        <taxon>Flavobacteriales</taxon>
        <taxon>Flavobacteriaceae</taxon>
        <taxon>Maribacter</taxon>
    </lineage>
</organism>
<evidence type="ECO:0000259" key="1">
    <source>
        <dbReference type="Pfam" id="PF07969"/>
    </source>
</evidence>
<dbReference type="SUPFAM" id="SSF51338">
    <property type="entry name" value="Composite domain of metallo-dependent hydrolases"/>
    <property type="match status" value="1"/>
</dbReference>
<dbReference type="STRING" id="561365.SAMN05660866_00179"/>
<dbReference type="EMBL" id="FUYL01000001">
    <property type="protein sequence ID" value="SKB25303.1"/>
    <property type="molecule type" value="Genomic_DNA"/>
</dbReference>
<dbReference type="Gene3D" id="3.20.20.140">
    <property type="entry name" value="Metal-dependent hydrolases"/>
    <property type="match status" value="1"/>
</dbReference>
<protein>
    <submittedName>
        <fullName evidence="2">Amidohydrolase family protein</fullName>
    </submittedName>
</protein>
<evidence type="ECO:0000313" key="2">
    <source>
        <dbReference type="EMBL" id="SKB25303.1"/>
    </source>
</evidence>
<dbReference type="Proteomes" id="UP000190339">
    <property type="component" value="Unassembled WGS sequence"/>
</dbReference>
<dbReference type="GO" id="GO:0016810">
    <property type="term" value="F:hydrolase activity, acting on carbon-nitrogen (but not peptide) bonds"/>
    <property type="evidence" value="ECO:0007669"/>
    <property type="project" value="InterPro"/>
</dbReference>
<dbReference type="PANTHER" id="PTHR22642">
    <property type="entry name" value="IMIDAZOLONEPROPIONASE"/>
    <property type="match status" value="1"/>
</dbReference>
<sequence length="106" mass="11810">MVALGTDFPVEDVSPFLTFYAAVSRKDTSGFPKGGFQVEEALSREETLKGMTIWAAYSNFEEDEKGSIDPGKFADFVIYDKDMMTVPLEEIPSIRAEQTFVNGVVR</sequence>
<keyword evidence="2" id="KW-0378">Hydrolase</keyword>
<dbReference type="InterPro" id="IPR013108">
    <property type="entry name" value="Amidohydro_3"/>
</dbReference>
<accession>A0A1T4ZSI6</accession>
<dbReference type="InterPro" id="IPR032466">
    <property type="entry name" value="Metal_Hydrolase"/>
</dbReference>
<dbReference type="SUPFAM" id="SSF51556">
    <property type="entry name" value="Metallo-dependent hydrolases"/>
    <property type="match status" value="1"/>
</dbReference>
<dbReference type="PANTHER" id="PTHR22642:SF2">
    <property type="entry name" value="PROTEIN LONG AFTER FAR-RED 3"/>
    <property type="match status" value="1"/>
</dbReference>
<proteinExistence type="predicted"/>
<reference evidence="3" key="1">
    <citation type="submission" date="2017-02" db="EMBL/GenBank/DDBJ databases">
        <authorList>
            <person name="Varghese N."/>
            <person name="Submissions S."/>
        </authorList>
    </citation>
    <scope>NUCLEOTIDE SEQUENCE [LARGE SCALE GENOMIC DNA]</scope>
    <source>
        <strain evidence="3">DSM 23546</strain>
    </source>
</reference>
<feature type="domain" description="Amidohydrolase 3" evidence="1">
    <location>
        <begin position="2"/>
        <end position="105"/>
    </location>
</feature>
<dbReference type="InterPro" id="IPR011059">
    <property type="entry name" value="Metal-dep_hydrolase_composite"/>
</dbReference>
<gene>
    <name evidence="2" type="ORF">SAMN05660866_00179</name>
</gene>
<dbReference type="AlphaFoldDB" id="A0A1T4ZSI6"/>
<keyword evidence="3" id="KW-1185">Reference proteome</keyword>
<evidence type="ECO:0000313" key="3">
    <source>
        <dbReference type="Proteomes" id="UP000190339"/>
    </source>
</evidence>
<dbReference type="Pfam" id="PF07969">
    <property type="entry name" value="Amidohydro_3"/>
    <property type="match status" value="1"/>
</dbReference>